<gene>
    <name evidence="1" type="ORF">LCGC14_2528050</name>
</gene>
<protein>
    <submittedName>
        <fullName evidence="1">Uncharacterized protein</fullName>
    </submittedName>
</protein>
<evidence type="ECO:0000313" key="1">
    <source>
        <dbReference type="EMBL" id="KKL13206.1"/>
    </source>
</evidence>
<reference evidence="1" key="1">
    <citation type="journal article" date="2015" name="Nature">
        <title>Complex archaea that bridge the gap between prokaryotes and eukaryotes.</title>
        <authorList>
            <person name="Spang A."/>
            <person name="Saw J.H."/>
            <person name="Jorgensen S.L."/>
            <person name="Zaremba-Niedzwiedzka K."/>
            <person name="Martijn J."/>
            <person name="Lind A.E."/>
            <person name="van Eijk R."/>
            <person name="Schleper C."/>
            <person name="Guy L."/>
            <person name="Ettema T.J."/>
        </authorList>
    </citation>
    <scope>NUCLEOTIDE SEQUENCE</scope>
</reference>
<sequence length="39" mass="4423">MIKTIIYAHIDKENLLEKGQEIGLSEGALAMFLQFTEVK</sequence>
<dbReference type="AlphaFoldDB" id="A0A0F9D621"/>
<feature type="non-terminal residue" evidence="1">
    <location>
        <position position="39"/>
    </location>
</feature>
<proteinExistence type="predicted"/>
<name>A0A0F9D621_9ZZZZ</name>
<comment type="caution">
    <text evidence="1">The sequence shown here is derived from an EMBL/GenBank/DDBJ whole genome shotgun (WGS) entry which is preliminary data.</text>
</comment>
<organism evidence="1">
    <name type="scientific">marine sediment metagenome</name>
    <dbReference type="NCBI Taxonomy" id="412755"/>
    <lineage>
        <taxon>unclassified sequences</taxon>
        <taxon>metagenomes</taxon>
        <taxon>ecological metagenomes</taxon>
    </lineage>
</organism>
<dbReference type="EMBL" id="LAZR01040952">
    <property type="protein sequence ID" value="KKL13206.1"/>
    <property type="molecule type" value="Genomic_DNA"/>
</dbReference>
<accession>A0A0F9D621</accession>